<accession>A0A1Y6CMH7</accession>
<dbReference type="AlphaFoldDB" id="A0A1Y6CMH7"/>
<evidence type="ECO:0000313" key="2">
    <source>
        <dbReference type="Proteomes" id="UP000192907"/>
    </source>
</evidence>
<gene>
    <name evidence="1" type="ORF">SAMN06296036_121135</name>
</gene>
<evidence type="ECO:0000313" key="1">
    <source>
        <dbReference type="EMBL" id="SMF63326.1"/>
    </source>
</evidence>
<dbReference type="Proteomes" id="UP000192907">
    <property type="component" value="Unassembled WGS sequence"/>
</dbReference>
<protein>
    <submittedName>
        <fullName evidence="1">Uncharacterized protein</fullName>
    </submittedName>
</protein>
<organism evidence="1 2">
    <name type="scientific">Pseudobacteriovorax antillogorgiicola</name>
    <dbReference type="NCBI Taxonomy" id="1513793"/>
    <lineage>
        <taxon>Bacteria</taxon>
        <taxon>Pseudomonadati</taxon>
        <taxon>Bdellovibrionota</taxon>
        <taxon>Oligoflexia</taxon>
        <taxon>Oligoflexales</taxon>
        <taxon>Pseudobacteriovoracaceae</taxon>
        <taxon>Pseudobacteriovorax</taxon>
    </lineage>
</organism>
<dbReference type="EMBL" id="FWZT01000021">
    <property type="protein sequence ID" value="SMF63326.1"/>
    <property type="molecule type" value="Genomic_DNA"/>
</dbReference>
<reference evidence="2" key="1">
    <citation type="submission" date="2017-04" db="EMBL/GenBank/DDBJ databases">
        <authorList>
            <person name="Varghese N."/>
            <person name="Submissions S."/>
        </authorList>
    </citation>
    <scope>NUCLEOTIDE SEQUENCE [LARGE SCALE GENOMIC DNA]</scope>
    <source>
        <strain evidence="2">RKEM611</strain>
    </source>
</reference>
<proteinExistence type="predicted"/>
<sequence>MNDHDIKKRLSKLPRIPDAHPQEFQRIMARVRQQESRVIPQPLKIATGVLAFCLVCGVGIWQTTQDPISGEPAPQDMSWLFESSTNNQSYSESAVDDYMSFADAL</sequence>
<keyword evidence="2" id="KW-1185">Reference proteome</keyword>
<dbReference type="RefSeq" id="WP_132323262.1">
    <property type="nucleotide sequence ID" value="NZ_FWZT01000021.1"/>
</dbReference>
<dbReference type="STRING" id="1513793.SAMN06296036_121135"/>
<name>A0A1Y6CMH7_9BACT</name>